<dbReference type="SUPFAM" id="SSF50447">
    <property type="entry name" value="Translation proteins"/>
    <property type="match status" value="1"/>
</dbReference>
<dbReference type="GO" id="GO:0005525">
    <property type="term" value="F:GTP binding"/>
    <property type="evidence" value="ECO:0007669"/>
    <property type="project" value="UniProtKB-KW"/>
</dbReference>
<comment type="caution">
    <text evidence="3">The sequence shown here is derived from an EMBL/GenBank/DDBJ whole genome shotgun (WGS) entry which is preliminary data.</text>
</comment>
<keyword evidence="1" id="KW-0547">Nucleotide-binding</keyword>
<dbReference type="InterPro" id="IPR009000">
    <property type="entry name" value="Transl_B-barrel_sf"/>
</dbReference>
<dbReference type="InterPro" id="IPR009001">
    <property type="entry name" value="Transl_elong_EF1A/Init_IF2_C"/>
</dbReference>
<evidence type="ECO:0000313" key="3">
    <source>
        <dbReference type="EMBL" id="KAA6375361.1"/>
    </source>
</evidence>
<proteinExistence type="predicted"/>
<dbReference type="OrthoDB" id="342024at2759"/>
<keyword evidence="2" id="KW-0342">GTP-binding</keyword>
<evidence type="ECO:0000256" key="2">
    <source>
        <dbReference type="ARBA" id="ARBA00023134"/>
    </source>
</evidence>
<feature type="non-terminal residue" evidence="3">
    <location>
        <position position="94"/>
    </location>
</feature>
<accession>A0A5J4UZV9</accession>
<dbReference type="EMBL" id="SNRW01011289">
    <property type="protein sequence ID" value="KAA6375361.1"/>
    <property type="molecule type" value="Genomic_DNA"/>
</dbReference>
<keyword evidence="3" id="KW-0648">Protein biosynthesis</keyword>
<dbReference type="PANTHER" id="PTHR44830:SF1">
    <property type="entry name" value="TR-TYPE G DOMAIN-CONTAINING PROTEIN"/>
    <property type="match status" value="1"/>
</dbReference>
<sequence>MIISECKAVQMHNEALTQAVQGDNVRFNLKGEPMKDIKSGFVCRNAKQDPPHESESFQNQEITSKIDRRANNELEQNPKFIKTGDSAIVLIVPT</sequence>
<dbReference type="AlphaFoldDB" id="A0A5J4UZV9"/>
<evidence type="ECO:0000256" key="1">
    <source>
        <dbReference type="ARBA" id="ARBA00022741"/>
    </source>
</evidence>
<name>A0A5J4UZV9_9EUKA</name>
<dbReference type="GO" id="GO:0003746">
    <property type="term" value="F:translation elongation factor activity"/>
    <property type="evidence" value="ECO:0007669"/>
    <property type="project" value="UniProtKB-KW"/>
</dbReference>
<dbReference type="Gene3D" id="2.40.30.10">
    <property type="entry name" value="Translation factors"/>
    <property type="match status" value="2"/>
</dbReference>
<protein>
    <submittedName>
        <fullName evidence="3">Putative Elongation factor 1-alpha</fullName>
    </submittedName>
</protein>
<dbReference type="SUPFAM" id="SSF50465">
    <property type="entry name" value="EF-Tu/eEF-1alpha/eIF2-gamma C-terminal domain"/>
    <property type="match status" value="1"/>
</dbReference>
<evidence type="ECO:0000313" key="4">
    <source>
        <dbReference type="Proteomes" id="UP000324800"/>
    </source>
</evidence>
<keyword evidence="3" id="KW-0251">Elongation factor</keyword>
<dbReference type="Proteomes" id="UP000324800">
    <property type="component" value="Unassembled WGS sequence"/>
</dbReference>
<dbReference type="PANTHER" id="PTHR44830">
    <property type="entry name" value="ELONGATION FACTOR 1 ALPHA"/>
    <property type="match status" value="1"/>
</dbReference>
<gene>
    <name evidence="3" type="ORF">EZS28_029113</name>
</gene>
<organism evidence="3 4">
    <name type="scientific">Streblomastix strix</name>
    <dbReference type="NCBI Taxonomy" id="222440"/>
    <lineage>
        <taxon>Eukaryota</taxon>
        <taxon>Metamonada</taxon>
        <taxon>Preaxostyla</taxon>
        <taxon>Oxymonadida</taxon>
        <taxon>Streblomastigidae</taxon>
        <taxon>Streblomastix</taxon>
    </lineage>
</organism>
<reference evidence="3 4" key="1">
    <citation type="submission" date="2019-03" db="EMBL/GenBank/DDBJ databases">
        <title>Single cell metagenomics reveals metabolic interactions within the superorganism composed of flagellate Streblomastix strix and complex community of Bacteroidetes bacteria on its surface.</title>
        <authorList>
            <person name="Treitli S.C."/>
            <person name="Kolisko M."/>
            <person name="Husnik F."/>
            <person name="Keeling P."/>
            <person name="Hampl V."/>
        </authorList>
    </citation>
    <scope>NUCLEOTIDE SEQUENCE [LARGE SCALE GENOMIC DNA]</scope>
    <source>
        <strain evidence="3">ST1C</strain>
    </source>
</reference>